<accession>A0AAW2QMB9</accession>
<dbReference type="AlphaFoldDB" id="A0AAW2QMB9"/>
<gene>
    <name evidence="1" type="ORF">Scaly_1065700</name>
</gene>
<organism evidence="1">
    <name type="scientific">Sesamum calycinum</name>
    <dbReference type="NCBI Taxonomy" id="2727403"/>
    <lineage>
        <taxon>Eukaryota</taxon>
        <taxon>Viridiplantae</taxon>
        <taxon>Streptophyta</taxon>
        <taxon>Embryophyta</taxon>
        <taxon>Tracheophyta</taxon>
        <taxon>Spermatophyta</taxon>
        <taxon>Magnoliopsida</taxon>
        <taxon>eudicotyledons</taxon>
        <taxon>Gunneridae</taxon>
        <taxon>Pentapetalae</taxon>
        <taxon>asterids</taxon>
        <taxon>lamiids</taxon>
        <taxon>Lamiales</taxon>
        <taxon>Pedaliaceae</taxon>
        <taxon>Sesamum</taxon>
    </lineage>
</organism>
<sequence>MGYIYEVMDRAKEAIATSFSNVERSINSFLRSFMVDGQLHRPLHVAGYYLNPEFCYSNPSVEQDKEVIRRLFKCIERLIPSGEVKIVSNGDDDDENARVFEDDDLTWDNMTRAFGADEDAYAFRPYIRKN</sequence>
<evidence type="ECO:0000313" key="1">
    <source>
        <dbReference type="EMBL" id="KAL0368468.1"/>
    </source>
</evidence>
<reference evidence="1" key="1">
    <citation type="submission" date="2020-06" db="EMBL/GenBank/DDBJ databases">
        <authorList>
            <person name="Li T."/>
            <person name="Hu X."/>
            <person name="Zhang T."/>
            <person name="Song X."/>
            <person name="Zhang H."/>
            <person name="Dai N."/>
            <person name="Sheng W."/>
            <person name="Hou X."/>
            <person name="Wei L."/>
        </authorList>
    </citation>
    <scope>NUCLEOTIDE SEQUENCE</scope>
    <source>
        <strain evidence="1">KEN8</strain>
        <tissue evidence="1">Leaf</tissue>
    </source>
</reference>
<proteinExistence type="predicted"/>
<comment type="caution">
    <text evidence="1">The sequence shown here is derived from an EMBL/GenBank/DDBJ whole genome shotgun (WGS) entry which is preliminary data.</text>
</comment>
<reference evidence="1" key="2">
    <citation type="journal article" date="2024" name="Plant">
        <title>Genomic evolution and insights into agronomic trait innovations of Sesamum species.</title>
        <authorList>
            <person name="Miao H."/>
            <person name="Wang L."/>
            <person name="Qu L."/>
            <person name="Liu H."/>
            <person name="Sun Y."/>
            <person name="Le M."/>
            <person name="Wang Q."/>
            <person name="Wei S."/>
            <person name="Zheng Y."/>
            <person name="Lin W."/>
            <person name="Duan Y."/>
            <person name="Cao H."/>
            <person name="Xiong S."/>
            <person name="Wang X."/>
            <person name="Wei L."/>
            <person name="Li C."/>
            <person name="Ma Q."/>
            <person name="Ju M."/>
            <person name="Zhao R."/>
            <person name="Li G."/>
            <person name="Mu C."/>
            <person name="Tian Q."/>
            <person name="Mei H."/>
            <person name="Zhang T."/>
            <person name="Gao T."/>
            <person name="Zhang H."/>
        </authorList>
    </citation>
    <scope>NUCLEOTIDE SEQUENCE</scope>
    <source>
        <strain evidence="1">KEN8</strain>
    </source>
</reference>
<protein>
    <submittedName>
        <fullName evidence="1">Uncharacterized protein</fullName>
    </submittedName>
</protein>
<dbReference type="EMBL" id="JACGWM010000006">
    <property type="protein sequence ID" value="KAL0368468.1"/>
    <property type="molecule type" value="Genomic_DNA"/>
</dbReference>
<name>A0AAW2QMB9_9LAMI</name>